<sequence>MRLEQVVHYGSRLALAAAILAGTHFAMVGAEAYGFDSIADVFGSYTNPDAVVVAYAIWIVNAALVILLGLRLQSFFLTAVGMSMSASSVATLVGWSSVFAAVAIVAACMPFVLKATVSSRSTGAAMPFSRFDTVVARRNIADDLIRIARLRRLAGLRRRAGIAGKLQRQARRMSSPIDCIPQQISC</sequence>
<keyword evidence="1" id="KW-0472">Membrane</keyword>
<organism evidence="2 3">
    <name type="scientific">Jannaschia ovalis</name>
    <dbReference type="NCBI Taxonomy" id="3038773"/>
    <lineage>
        <taxon>Bacteria</taxon>
        <taxon>Pseudomonadati</taxon>
        <taxon>Pseudomonadota</taxon>
        <taxon>Alphaproteobacteria</taxon>
        <taxon>Rhodobacterales</taxon>
        <taxon>Roseobacteraceae</taxon>
        <taxon>Jannaschia</taxon>
    </lineage>
</organism>
<dbReference type="RefSeq" id="WP_279964480.1">
    <property type="nucleotide sequence ID" value="NZ_CP122537.1"/>
</dbReference>
<dbReference type="Proteomes" id="UP001243420">
    <property type="component" value="Chromosome"/>
</dbReference>
<feature type="transmembrane region" description="Helical" evidence="1">
    <location>
        <begin position="50"/>
        <end position="70"/>
    </location>
</feature>
<evidence type="ECO:0000313" key="2">
    <source>
        <dbReference type="EMBL" id="WGH77865.1"/>
    </source>
</evidence>
<keyword evidence="1" id="KW-0812">Transmembrane</keyword>
<protein>
    <submittedName>
        <fullName evidence="2">Uncharacterized protein</fullName>
    </submittedName>
</protein>
<feature type="transmembrane region" description="Helical" evidence="1">
    <location>
        <begin position="12"/>
        <end position="30"/>
    </location>
</feature>
<keyword evidence="3" id="KW-1185">Reference proteome</keyword>
<keyword evidence="1" id="KW-1133">Transmembrane helix</keyword>
<accession>A0ABY8LC58</accession>
<evidence type="ECO:0000256" key="1">
    <source>
        <dbReference type="SAM" id="Phobius"/>
    </source>
</evidence>
<dbReference type="EMBL" id="CP122537">
    <property type="protein sequence ID" value="WGH77865.1"/>
    <property type="molecule type" value="Genomic_DNA"/>
</dbReference>
<name>A0ABY8LC58_9RHOB</name>
<proteinExistence type="predicted"/>
<feature type="transmembrane region" description="Helical" evidence="1">
    <location>
        <begin position="91"/>
        <end position="113"/>
    </location>
</feature>
<reference evidence="2 3" key="1">
    <citation type="submission" date="2023-04" db="EMBL/GenBank/DDBJ databases">
        <title>Jannaschia ovalis sp. nov., a marine bacterium isolated from sea tidal flat.</title>
        <authorList>
            <person name="Kwon D.Y."/>
            <person name="Kim J.-J."/>
        </authorList>
    </citation>
    <scope>NUCLEOTIDE SEQUENCE [LARGE SCALE GENOMIC DNA]</scope>
    <source>
        <strain evidence="2 3">GRR-S6-38</strain>
    </source>
</reference>
<gene>
    <name evidence="2" type="ORF">P8627_12585</name>
</gene>
<evidence type="ECO:0000313" key="3">
    <source>
        <dbReference type="Proteomes" id="UP001243420"/>
    </source>
</evidence>